<evidence type="ECO:0000256" key="1">
    <source>
        <dbReference type="SAM" id="MobiDB-lite"/>
    </source>
</evidence>
<dbReference type="Gramene" id="TRITD4Bv1G009730.1">
    <property type="protein sequence ID" value="TRITD4Bv1G009730.1"/>
    <property type="gene ID" value="TRITD4Bv1G009730"/>
</dbReference>
<dbReference type="Proteomes" id="UP000324705">
    <property type="component" value="Chromosome 4B"/>
</dbReference>
<proteinExistence type="predicted"/>
<feature type="region of interest" description="Disordered" evidence="1">
    <location>
        <begin position="1"/>
        <end position="121"/>
    </location>
</feature>
<sequence length="192" mass="20704">MERGNAHPPSANPSRRMREEMRGSTLRPDVSAAGLSTLRSPVPTSSGPPARPLLRDDTNRPEAESPPRPGVPPSTSWSAPRTSRGTTRSLSARPSLPRRRPCRRGAHGAEKHSSAGDAGVLASPKVVRPIALNFEEKTPVKEQPSPARSSALVKKSTTIMPRLVTHGWSFVADRATHLLLHRTRSQRAGSTS</sequence>
<feature type="compositionally biased region" description="Basic and acidic residues" evidence="1">
    <location>
        <begin position="53"/>
        <end position="65"/>
    </location>
</feature>
<protein>
    <submittedName>
        <fullName evidence="2">Uncharacterized protein</fullName>
    </submittedName>
</protein>
<feature type="compositionally biased region" description="Polar residues" evidence="1">
    <location>
        <begin position="73"/>
        <end position="87"/>
    </location>
</feature>
<name>A0A9R0SVG4_TRITD</name>
<evidence type="ECO:0000313" key="2">
    <source>
        <dbReference type="EMBL" id="VAI01280.1"/>
    </source>
</evidence>
<dbReference type="EMBL" id="LT934118">
    <property type="protein sequence ID" value="VAI01280.1"/>
    <property type="molecule type" value="Genomic_DNA"/>
</dbReference>
<reference evidence="2 3" key="1">
    <citation type="submission" date="2017-09" db="EMBL/GenBank/DDBJ databases">
        <authorList>
            <consortium name="International Durum Wheat Genome Sequencing Consortium (IDWGSC)"/>
            <person name="Milanesi L."/>
        </authorList>
    </citation>
    <scope>NUCLEOTIDE SEQUENCE [LARGE SCALE GENOMIC DNA]</scope>
    <source>
        <strain evidence="3">cv. Svevo</strain>
    </source>
</reference>
<organism evidence="2 3">
    <name type="scientific">Triticum turgidum subsp. durum</name>
    <name type="common">Durum wheat</name>
    <name type="synonym">Triticum durum</name>
    <dbReference type="NCBI Taxonomy" id="4567"/>
    <lineage>
        <taxon>Eukaryota</taxon>
        <taxon>Viridiplantae</taxon>
        <taxon>Streptophyta</taxon>
        <taxon>Embryophyta</taxon>
        <taxon>Tracheophyta</taxon>
        <taxon>Spermatophyta</taxon>
        <taxon>Magnoliopsida</taxon>
        <taxon>Liliopsida</taxon>
        <taxon>Poales</taxon>
        <taxon>Poaceae</taxon>
        <taxon>BOP clade</taxon>
        <taxon>Pooideae</taxon>
        <taxon>Triticodae</taxon>
        <taxon>Triticeae</taxon>
        <taxon>Triticinae</taxon>
        <taxon>Triticum</taxon>
    </lineage>
</organism>
<gene>
    <name evidence="2" type="ORF">TRITD_4Bv1G009730</name>
</gene>
<evidence type="ECO:0000313" key="3">
    <source>
        <dbReference type="Proteomes" id="UP000324705"/>
    </source>
</evidence>
<keyword evidence="3" id="KW-1185">Reference proteome</keyword>
<dbReference type="AlphaFoldDB" id="A0A9R0SVG4"/>
<feature type="compositionally biased region" description="Basic residues" evidence="1">
    <location>
        <begin position="96"/>
        <end position="106"/>
    </location>
</feature>
<feature type="compositionally biased region" description="Polar residues" evidence="1">
    <location>
        <begin position="37"/>
        <end position="47"/>
    </location>
</feature>
<accession>A0A9R0SVG4</accession>